<evidence type="ECO:0000313" key="13">
    <source>
        <dbReference type="Proteomes" id="UP000281553"/>
    </source>
</evidence>
<dbReference type="EMBL" id="UYRU01069933">
    <property type="protein sequence ID" value="VDN19152.1"/>
    <property type="molecule type" value="Genomic_DNA"/>
</dbReference>
<dbReference type="Gene3D" id="2.130.10.10">
    <property type="entry name" value="YVTN repeat-like/Quinoprotein amine dehydrogenase"/>
    <property type="match status" value="1"/>
</dbReference>
<comment type="similarity">
    <text evidence="3">Belongs to the dynein intermediate chain family.</text>
</comment>
<protein>
    <submittedName>
        <fullName evidence="12">Uncharacterized protein</fullName>
    </submittedName>
</protein>
<comment type="subcellular location">
    <subcellularLocation>
        <location evidence="1">Cell projection</location>
        <location evidence="1">Cilium</location>
    </subcellularLocation>
    <subcellularLocation>
        <location evidence="2">Cytoplasm</location>
        <location evidence="2">Cytoskeleton</location>
    </subcellularLocation>
</comment>
<dbReference type="InterPro" id="IPR015943">
    <property type="entry name" value="WD40/YVTN_repeat-like_dom_sf"/>
</dbReference>
<evidence type="ECO:0000256" key="8">
    <source>
        <dbReference type="ARBA" id="ARBA00023017"/>
    </source>
</evidence>
<gene>
    <name evidence="12" type="ORF">DILT_LOCUS13356</name>
</gene>
<dbReference type="InterPro" id="IPR036322">
    <property type="entry name" value="WD40_repeat_dom_sf"/>
</dbReference>
<keyword evidence="8" id="KW-0243">Dynein</keyword>
<dbReference type="GO" id="GO:0036158">
    <property type="term" value="P:outer dynein arm assembly"/>
    <property type="evidence" value="ECO:0007669"/>
    <property type="project" value="TreeGrafter"/>
</dbReference>
<sequence length="107" mass="12035">MFDLGAPVGDVTWAPYSSTVFAAVTSDGYVHVYDLNVNKYEALCKQLVVQKRRTKLTHLAFNPIYPILICGDDRYVQFMPPPLFWSNSPATAGSIAIITYITRKIDF</sequence>
<evidence type="ECO:0000256" key="11">
    <source>
        <dbReference type="ARBA" id="ARBA00023273"/>
    </source>
</evidence>
<dbReference type="InterPro" id="IPR050687">
    <property type="entry name" value="Dynein_IC"/>
</dbReference>
<evidence type="ECO:0000256" key="10">
    <source>
        <dbReference type="ARBA" id="ARBA00023212"/>
    </source>
</evidence>
<reference evidence="12 13" key="1">
    <citation type="submission" date="2018-11" db="EMBL/GenBank/DDBJ databases">
        <authorList>
            <consortium name="Pathogen Informatics"/>
        </authorList>
    </citation>
    <scope>NUCLEOTIDE SEQUENCE [LARGE SCALE GENOMIC DNA]</scope>
</reference>
<dbReference type="OrthoDB" id="10261376at2759"/>
<evidence type="ECO:0000256" key="2">
    <source>
        <dbReference type="ARBA" id="ARBA00004245"/>
    </source>
</evidence>
<dbReference type="AlphaFoldDB" id="A0A3P7PGJ8"/>
<evidence type="ECO:0000256" key="3">
    <source>
        <dbReference type="ARBA" id="ARBA00011059"/>
    </source>
</evidence>
<keyword evidence="7" id="KW-0677">Repeat</keyword>
<dbReference type="GO" id="GO:0003341">
    <property type="term" value="P:cilium movement"/>
    <property type="evidence" value="ECO:0007669"/>
    <property type="project" value="TreeGrafter"/>
</dbReference>
<keyword evidence="5" id="KW-0853">WD repeat</keyword>
<keyword evidence="6" id="KW-0493">Microtubule</keyword>
<evidence type="ECO:0000256" key="7">
    <source>
        <dbReference type="ARBA" id="ARBA00022737"/>
    </source>
</evidence>
<keyword evidence="10" id="KW-0206">Cytoskeleton</keyword>
<evidence type="ECO:0000256" key="4">
    <source>
        <dbReference type="ARBA" id="ARBA00022490"/>
    </source>
</evidence>
<evidence type="ECO:0000256" key="1">
    <source>
        <dbReference type="ARBA" id="ARBA00004138"/>
    </source>
</evidence>
<evidence type="ECO:0000256" key="9">
    <source>
        <dbReference type="ARBA" id="ARBA00023175"/>
    </source>
</evidence>
<dbReference type="GO" id="GO:0036157">
    <property type="term" value="C:outer dynein arm"/>
    <property type="evidence" value="ECO:0007669"/>
    <property type="project" value="TreeGrafter"/>
</dbReference>
<dbReference type="GO" id="GO:0045504">
    <property type="term" value="F:dynein heavy chain binding"/>
    <property type="evidence" value="ECO:0007669"/>
    <property type="project" value="TreeGrafter"/>
</dbReference>
<keyword evidence="13" id="KW-1185">Reference proteome</keyword>
<dbReference type="GO" id="GO:0005874">
    <property type="term" value="C:microtubule"/>
    <property type="evidence" value="ECO:0007669"/>
    <property type="project" value="UniProtKB-KW"/>
</dbReference>
<accession>A0A3P7PGJ8</accession>
<keyword evidence="11" id="KW-0966">Cell projection</keyword>
<dbReference type="Proteomes" id="UP000281553">
    <property type="component" value="Unassembled WGS sequence"/>
</dbReference>
<keyword evidence="9" id="KW-0505">Motor protein</keyword>
<dbReference type="GO" id="GO:0045503">
    <property type="term" value="F:dynein light chain binding"/>
    <property type="evidence" value="ECO:0007669"/>
    <property type="project" value="TreeGrafter"/>
</dbReference>
<organism evidence="12 13">
    <name type="scientific">Dibothriocephalus latus</name>
    <name type="common">Fish tapeworm</name>
    <name type="synonym">Diphyllobothrium latum</name>
    <dbReference type="NCBI Taxonomy" id="60516"/>
    <lineage>
        <taxon>Eukaryota</taxon>
        <taxon>Metazoa</taxon>
        <taxon>Spiralia</taxon>
        <taxon>Lophotrochozoa</taxon>
        <taxon>Platyhelminthes</taxon>
        <taxon>Cestoda</taxon>
        <taxon>Eucestoda</taxon>
        <taxon>Diphyllobothriidea</taxon>
        <taxon>Diphyllobothriidae</taxon>
        <taxon>Dibothriocephalus</taxon>
    </lineage>
</organism>
<name>A0A3P7PGJ8_DIBLA</name>
<dbReference type="PANTHER" id="PTHR12442">
    <property type="entry name" value="DYNEIN INTERMEDIATE CHAIN"/>
    <property type="match status" value="1"/>
</dbReference>
<keyword evidence="4" id="KW-0963">Cytoplasm</keyword>
<dbReference type="PANTHER" id="PTHR12442:SF11">
    <property type="entry name" value="DYNEIN AXONEMAL INTERMEDIATE CHAIN 1"/>
    <property type="match status" value="1"/>
</dbReference>
<proteinExistence type="inferred from homology"/>
<evidence type="ECO:0000256" key="5">
    <source>
        <dbReference type="ARBA" id="ARBA00022574"/>
    </source>
</evidence>
<evidence type="ECO:0000313" key="12">
    <source>
        <dbReference type="EMBL" id="VDN19152.1"/>
    </source>
</evidence>
<dbReference type="SUPFAM" id="SSF50978">
    <property type="entry name" value="WD40 repeat-like"/>
    <property type="match status" value="1"/>
</dbReference>
<evidence type="ECO:0000256" key="6">
    <source>
        <dbReference type="ARBA" id="ARBA00022701"/>
    </source>
</evidence>